<evidence type="ECO:0000256" key="7">
    <source>
        <dbReference type="ARBA" id="ARBA00023180"/>
    </source>
</evidence>
<evidence type="ECO:0000256" key="9">
    <source>
        <dbReference type="SAM" id="MobiDB-lite"/>
    </source>
</evidence>
<dbReference type="GeneID" id="3663980"/>
<sequence>MSRQSTQRAVAAALTLLLGSVEAAQDANAKEHSILCRLLSVAAIEPEPKTLSPDASALVATLEELNFSNSDANWTSNFDFAAMTAKPDELPQKFRKAPYPPMWTTMWPKWYAAGKRAGEAKVGTARNSDYPAINDGRQKKQAHSQISALLDRALSLKSKIDNLKGADGTFGMTTVRSHLQAAAYGKPEANKPTTPDGIHALANWDSACGKSNVGKSLASDMMCLCHGTGVTPQDCGLTVTAVQWNAAKTIDEPWNPLKTSCPCGKPGELTDAVVEAAVTDFTRALKETSTGGEKVLHFGDNSGTGCNGADTKLCIDYSDFFKKGGDSGVSKIKWAAELRLAAGLAKQTETRLQQAQTLALLVEALSEEAKSVYTAAAQNRLVPPAEAEHQADASRHRDQTQGITGEKKQEITCQEENNKDKSNSKAGCKYNDKDRKCEEDPAKATATAAPNTNSTGDNSFLINKAPLWLAFLLL</sequence>
<evidence type="ECO:0000256" key="3">
    <source>
        <dbReference type="ARBA" id="ARBA00022475"/>
    </source>
</evidence>
<comment type="function">
    <text evidence="1">VSG forms a coat on the surface of the parasite. The trypanosome evades the immune response of the host by expressing a series of antigenically distinct VSGs from an estimated 1000 VSG genes.</text>
</comment>
<feature type="compositionally biased region" description="Basic and acidic residues" evidence="9">
    <location>
        <begin position="430"/>
        <end position="442"/>
    </location>
</feature>
<evidence type="ECO:0000256" key="2">
    <source>
        <dbReference type="ARBA" id="ARBA00004609"/>
    </source>
</evidence>
<keyword evidence="5 10" id="KW-0732">Signal</keyword>
<gene>
    <name evidence="12" type="ORF">Tb11.13.0004</name>
</gene>
<dbReference type="GO" id="GO:0005886">
    <property type="term" value="C:plasma membrane"/>
    <property type="evidence" value="ECO:0007669"/>
    <property type="project" value="UniProtKB-SubCell"/>
</dbReference>
<dbReference type="Proteomes" id="UP000008524">
    <property type="component" value="Chromosome 11"/>
</dbReference>
<dbReference type="InParanoid" id="Q22KU4"/>
<evidence type="ECO:0000259" key="11">
    <source>
        <dbReference type="Pfam" id="PF13206"/>
    </source>
</evidence>
<evidence type="ECO:0000256" key="5">
    <source>
        <dbReference type="ARBA" id="ARBA00022729"/>
    </source>
</evidence>
<feature type="signal peptide" evidence="10">
    <location>
        <begin position="1"/>
        <end position="23"/>
    </location>
</feature>
<feature type="region of interest" description="Disordered" evidence="9">
    <location>
        <begin position="384"/>
        <end position="459"/>
    </location>
</feature>
<keyword evidence="6" id="KW-0472">Membrane</keyword>
<feature type="chain" id="PRO_5004201420" evidence="10">
    <location>
        <begin position="24"/>
        <end position="474"/>
    </location>
</feature>
<evidence type="ECO:0000256" key="4">
    <source>
        <dbReference type="ARBA" id="ARBA00022622"/>
    </source>
</evidence>
<dbReference type="RefSeq" id="XP_828098.1">
    <property type="nucleotide sequence ID" value="XM_823005.1"/>
</dbReference>
<reference evidence="12 13" key="2">
    <citation type="journal article" date="2005" name="Science">
        <title>The genome of the African trypanosome Trypanosoma brucei.</title>
        <authorList>
            <person name="Berriman M."/>
            <person name="Ghedin E."/>
            <person name="Hertz-Fowler C."/>
            <person name="Blandin G."/>
            <person name="Renauld H."/>
            <person name="Bartholomeu D.C."/>
            <person name="Lennard N.J."/>
            <person name="Caler E."/>
            <person name="Hamlin N.E."/>
            <person name="Haas B."/>
            <person name="Bohme U."/>
            <person name="Hannick L."/>
            <person name="Aslett M.A."/>
            <person name="Shallom J."/>
            <person name="Marcello L."/>
            <person name="Hou L."/>
            <person name="Wickstead B."/>
            <person name="Alsmark U.C."/>
            <person name="Arrowsmith C."/>
            <person name="Atkin R.J."/>
            <person name="Barron A.J."/>
            <person name="Bringaud F."/>
            <person name="Brooks K."/>
            <person name="Carrington M."/>
            <person name="Cherevach I."/>
            <person name="Chillingworth T.J."/>
            <person name="Churcher C."/>
            <person name="Clark L.N."/>
            <person name="Corton C.H."/>
            <person name="Cronin A."/>
            <person name="Davies R.M."/>
            <person name="Doggett J."/>
            <person name="Djikeng A."/>
            <person name="Feldblyum T."/>
            <person name="Field M.C."/>
            <person name="Fraser A."/>
            <person name="Goodhead I."/>
            <person name="Hance Z."/>
            <person name="Harper D."/>
            <person name="Harris B.R."/>
            <person name="Hauser H."/>
            <person name="Hostetler J."/>
            <person name="Ivens A."/>
            <person name="Jagels K."/>
            <person name="Johnson D."/>
            <person name="Johnson J."/>
            <person name="Jones K."/>
            <person name="Kerhornou A.X."/>
            <person name="Koo H."/>
            <person name="Larke N."/>
            <person name="Landfear S."/>
            <person name="Larkin C."/>
            <person name="Leech V."/>
            <person name="Line A."/>
            <person name="Lord A."/>
            <person name="Macleod A."/>
            <person name="Mooney P.J."/>
            <person name="Moule S."/>
            <person name="Martin D.M."/>
            <person name="Morgan G.W."/>
            <person name="Mungall K."/>
            <person name="Norbertczak H."/>
            <person name="Ormond D."/>
            <person name="Pai G."/>
            <person name="Peacock C.S."/>
            <person name="Peterson J."/>
            <person name="Quail M.A."/>
            <person name="Rabbinowitsch E."/>
            <person name="Rajandream M.A."/>
            <person name="Reitter C."/>
            <person name="Salzberg S.L."/>
            <person name="Sanders M."/>
            <person name="Schobel S."/>
            <person name="Sharp S."/>
            <person name="Simmonds M."/>
            <person name="Simpson A.J."/>
            <person name="Tallon L."/>
            <person name="Turner C.M."/>
            <person name="Tait A."/>
            <person name="Tivey A.R."/>
            <person name="Van Aken S."/>
            <person name="Walker D."/>
            <person name="Wanless D."/>
            <person name="Wang S."/>
            <person name="White B."/>
            <person name="White O."/>
            <person name="Whitehead S."/>
            <person name="Woodward J."/>
            <person name="Wortman J."/>
            <person name="Adams M.D."/>
            <person name="Embley T.M."/>
            <person name="Gull K."/>
            <person name="Ullu E."/>
            <person name="Barry J.D."/>
            <person name="Fairlamb A.H."/>
            <person name="Opperdoes F."/>
            <person name="Barrell B.G."/>
            <person name="Donelson J.E."/>
            <person name="Hall N."/>
            <person name="Fraser C.M."/>
            <person name="Melville S.E."/>
            <person name="El-Sayed N.M."/>
        </authorList>
    </citation>
    <scope>NUCLEOTIDE SEQUENCE [LARGE SCALE GENOMIC DNA]</scope>
    <source>
        <strain evidence="12 13">927/4 GUTat10.1</strain>
    </source>
</reference>
<evidence type="ECO:0000313" key="13">
    <source>
        <dbReference type="Proteomes" id="UP000008524"/>
    </source>
</evidence>
<evidence type="ECO:0000313" key="12">
    <source>
        <dbReference type="EMBL" id="EAN78986.1"/>
    </source>
</evidence>
<evidence type="ECO:0000256" key="6">
    <source>
        <dbReference type="ARBA" id="ARBA00023136"/>
    </source>
</evidence>
<feature type="compositionally biased region" description="Basic and acidic residues" evidence="9">
    <location>
        <begin position="386"/>
        <end position="423"/>
    </location>
</feature>
<reference evidence="12 13" key="1">
    <citation type="journal article" date="2005" name="Science">
        <title>Comparative genomics of trypanosomatid parasitic protozoa.</title>
        <authorList>
            <person name="El-Sayed N.M."/>
            <person name="Myler P.J."/>
            <person name="Blandin G."/>
            <person name="Berriman M."/>
            <person name="Crabtree J."/>
            <person name="Aggarwal G."/>
            <person name="Caler E."/>
            <person name="Renauld H."/>
            <person name="Worthey E.A."/>
            <person name="Hertz-Fowler C."/>
            <person name="Ghedin E."/>
            <person name="Peacock C."/>
            <person name="Bartholomeu D.C."/>
            <person name="Haas B.J."/>
            <person name="Tran A.N."/>
            <person name="Wortman J.R."/>
            <person name="Alsmark U.C."/>
            <person name="Angiuoli S."/>
            <person name="Anupama A."/>
            <person name="Badger J."/>
            <person name="Bringaud F."/>
            <person name="Cadag E."/>
            <person name="Carlton J.M."/>
            <person name="Cerqueira G.C."/>
            <person name="Creasy T."/>
            <person name="Delcher A.L."/>
            <person name="Djikeng A."/>
            <person name="Embley T.M."/>
            <person name="Hauser C."/>
            <person name="Ivens A.C."/>
            <person name="Kummerfeld S.K."/>
            <person name="Pereira-Leal J.B."/>
            <person name="Nilsson D."/>
            <person name="Peterson J."/>
            <person name="Salzberg S.L."/>
            <person name="Shallom J."/>
            <person name="Silva J.C."/>
            <person name="Sundaram J."/>
            <person name="Westenberger S."/>
            <person name="White O."/>
            <person name="Melville S.E."/>
            <person name="Donelson J.E."/>
            <person name="Andersson B."/>
            <person name="Stuart K.D."/>
            <person name="Hall N."/>
        </authorList>
    </citation>
    <scope>NUCLEOTIDE SEQUENCE [LARGE SCALE GENOMIC DNA]</scope>
    <source>
        <strain evidence="12 13">927/4 GUTat10.1</strain>
    </source>
</reference>
<accession>Q22KU4</accession>
<evidence type="ECO:0000256" key="10">
    <source>
        <dbReference type="SAM" id="SignalP"/>
    </source>
</evidence>
<feature type="compositionally biased region" description="Low complexity" evidence="9">
    <location>
        <begin position="443"/>
        <end position="455"/>
    </location>
</feature>
<dbReference type="KEGG" id="tbr:Tb11.13.0004"/>
<dbReference type="AlphaFoldDB" id="Q22KU4"/>
<name>Q22KU4_TRYB2</name>
<organism evidence="12 13">
    <name type="scientific">Trypanosoma brucei brucei (strain 927/4 GUTat10.1)</name>
    <dbReference type="NCBI Taxonomy" id="185431"/>
    <lineage>
        <taxon>Eukaryota</taxon>
        <taxon>Discoba</taxon>
        <taxon>Euglenozoa</taxon>
        <taxon>Kinetoplastea</taxon>
        <taxon>Metakinetoplastina</taxon>
        <taxon>Trypanosomatida</taxon>
        <taxon>Trypanosomatidae</taxon>
        <taxon>Trypanosoma</taxon>
    </lineage>
</organism>
<feature type="domain" description="Trypanosome variant surface glycoprotein B-type N-terminal" evidence="11">
    <location>
        <begin position="10"/>
        <end position="359"/>
    </location>
</feature>
<dbReference type="GO" id="GO:0098552">
    <property type="term" value="C:side of membrane"/>
    <property type="evidence" value="ECO:0007669"/>
    <property type="project" value="UniProtKB-KW"/>
</dbReference>
<evidence type="ECO:0000256" key="8">
    <source>
        <dbReference type="ARBA" id="ARBA00023288"/>
    </source>
</evidence>
<keyword evidence="13" id="KW-1185">Reference proteome</keyword>
<proteinExistence type="predicted"/>
<keyword evidence="3" id="KW-1003">Cell membrane</keyword>
<keyword evidence="4" id="KW-0336">GPI-anchor</keyword>
<keyword evidence="7" id="KW-0325">Glycoprotein</keyword>
<dbReference type="EMBL" id="CH464492">
    <property type="protein sequence ID" value="EAN78986.1"/>
    <property type="molecule type" value="Genomic_DNA"/>
</dbReference>
<dbReference type="VEuPathDB" id="TriTrypDB:Tb927.11.19180"/>
<dbReference type="Pfam" id="PF13206">
    <property type="entry name" value="VSG_B"/>
    <property type="match status" value="1"/>
</dbReference>
<evidence type="ECO:0000256" key="1">
    <source>
        <dbReference type="ARBA" id="ARBA00002523"/>
    </source>
</evidence>
<comment type="subcellular location">
    <subcellularLocation>
        <location evidence="2">Cell membrane</location>
        <topology evidence="2">Lipid-anchor</topology>
        <topology evidence="2">GPI-anchor</topology>
    </subcellularLocation>
</comment>
<dbReference type="InterPro" id="IPR025932">
    <property type="entry name" value="Trypano_VSG_B_N_dom"/>
</dbReference>
<protein>
    <submittedName>
        <fullName evidence="12">Variant surface glycoprotein (VSG, atypical), putative</fullName>
    </submittedName>
</protein>
<keyword evidence="8" id="KW-0449">Lipoprotein</keyword>